<feature type="transmembrane region" description="Helical" evidence="6">
    <location>
        <begin position="34"/>
        <end position="61"/>
    </location>
</feature>
<gene>
    <name evidence="7" type="ordered locus">Metok_1209</name>
</gene>
<keyword evidence="2" id="KW-1003">Cell membrane</keyword>
<keyword evidence="3 6" id="KW-0812">Transmembrane</keyword>
<dbReference type="EMBL" id="CP002792">
    <property type="protein sequence ID" value="AEH07177.1"/>
    <property type="molecule type" value="Genomic_DNA"/>
</dbReference>
<dbReference type="eggNOG" id="arCOG03072">
    <property type="taxonomic scope" value="Archaea"/>
</dbReference>
<dbReference type="Pfam" id="PF00420">
    <property type="entry name" value="Oxidored_q2"/>
    <property type="match status" value="1"/>
</dbReference>
<comment type="subcellular location">
    <subcellularLocation>
        <location evidence="1">Cell membrane</location>
        <topology evidence="1">Multi-pass membrane protein</topology>
    </subcellularLocation>
</comment>
<dbReference type="InterPro" id="IPR039428">
    <property type="entry name" value="NUOK/Mnh_C1-like"/>
</dbReference>
<evidence type="ECO:0000256" key="2">
    <source>
        <dbReference type="ARBA" id="ARBA00022475"/>
    </source>
</evidence>
<dbReference type="STRING" id="647113.Metok_1209"/>
<evidence type="ECO:0000256" key="1">
    <source>
        <dbReference type="ARBA" id="ARBA00004651"/>
    </source>
</evidence>
<evidence type="ECO:0000313" key="8">
    <source>
        <dbReference type="Proteomes" id="UP000009296"/>
    </source>
</evidence>
<dbReference type="KEGG" id="mok:Metok_1209"/>
<keyword evidence="5 6" id="KW-0472">Membrane</keyword>
<proteinExistence type="predicted"/>
<evidence type="ECO:0000313" key="7">
    <source>
        <dbReference type="EMBL" id="AEH07177.1"/>
    </source>
</evidence>
<dbReference type="PANTHER" id="PTHR34583:SF2">
    <property type="entry name" value="ANTIPORTER SUBUNIT MNHC2-RELATED"/>
    <property type="match status" value="1"/>
</dbReference>
<keyword evidence="8" id="KW-1185">Reference proteome</keyword>
<dbReference type="Proteomes" id="UP000009296">
    <property type="component" value="Chromosome"/>
</dbReference>
<dbReference type="NCBIfam" id="NF005618">
    <property type="entry name" value="PRK07375.1-3"/>
    <property type="match status" value="1"/>
</dbReference>
<dbReference type="Gene3D" id="1.10.287.3510">
    <property type="match status" value="1"/>
</dbReference>
<protein>
    <submittedName>
        <fullName evidence="7">NADH-ubiquinone oxidoreductase chain 4L</fullName>
    </submittedName>
</protein>
<feature type="transmembrane region" description="Helical" evidence="6">
    <location>
        <begin position="81"/>
        <end position="106"/>
    </location>
</feature>
<sequence>MNMDLQLASFIAAGILAVVGLYGVFFVDNVLKKIIALSALGNGVNLTLIAIGYKVGGIVPIKMPNMEFTLFATKTVYPLPQALVLTNIVIEASMLAIMLALSIVFYKKYKTLKSSIILKED</sequence>
<keyword evidence="4 6" id="KW-1133">Transmembrane helix</keyword>
<name>F8AJJ1_METOI</name>
<organism evidence="7 8">
    <name type="scientific">Methanothermococcus okinawensis (strain DSM 14208 / JCM 11175 / IH1)</name>
    <dbReference type="NCBI Taxonomy" id="647113"/>
    <lineage>
        <taxon>Archaea</taxon>
        <taxon>Methanobacteriati</taxon>
        <taxon>Methanobacteriota</taxon>
        <taxon>Methanomada group</taxon>
        <taxon>Methanococci</taxon>
        <taxon>Methanococcales</taxon>
        <taxon>Methanococcaceae</taxon>
        <taxon>Methanothermococcus</taxon>
    </lineage>
</organism>
<evidence type="ECO:0000256" key="6">
    <source>
        <dbReference type="SAM" id="Phobius"/>
    </source>
</evidence>
<dbReference type="GO" id="GO:0005886">
    <property type="term" value="C:plasma membrane"/>
    <property type="evidence" value="ECO:0007669"/>
    <property type="project" value="UniProtKB-SubCell"/>
</dbReference>
<evidence type="ECO:0000256" key="5">
    <source>
        <dbReference type="ARBA" id="ARBA00023136"/>
    </source>
</evidence>
<reference evidence="7" key="1">
    <citation type="submission" date="2011-05" db="EMBL/GenBank/DDBJ databases">
        <title>Complete sequence of chromosome of Methanothermococcus okinawensis IH1.</title>
        <authorList>
            <consortium name="US DOE Joint Genome Institute"/>
            <person name="Lucas S."/>
            <person name="Han J."/>
            <person name="Lapidus A."/>
            <person name="Cheng J.-F."/>
            <person name="Goodwin L."/>
            <person name="Pitluck S."/>
            <person name="Peters L."/>
            <person name="Mikhailova N."/>
            <person name="Held B."/>
            <person name="Han C."/>
            <person name="Tapia R."/>
            <person name="Land M."/>
            <person name="Hauser L."/>
            <person name="Kyrpides N."/>
            <person name="Ivanova N."/>
            <person name="Pagani I."/>
            <person name="Sieprawska-Lupa M."/>
            <person name="Takai K."/>
            <person name="Miyazaki J."/>
            <person name="Whitman W."/>
            <person name="Woyke T."/>
        </authorList>
    </citation>
    <scope>NUCLEOTIDE SEQUENCE</scope>
    <source>
        <strain evidence="7">IH1</strain>
    </source>
</reference>
<dbReference type="HOGENOM" id="CLU_082058_2_1_2"/>
<evidence type="ECO:0000256" key="4">
    <source>
        <dbReference type="ARBA" id="ARBA00022989"/>
    </source>
</evidence>
<feature type="transmembrane region" description="Helical" evidence="6">
    <location>
        <begin position="6"/>
        <end position="27"/>
    </location>
</feature>
<dbReference type="InterPro" id="IPR050601">
    <property type="entry name" value="CPA3_antiporter_subunitC"/>
</dbReference>
<evidence type="ECO:0000256" key="3">
    <source>
        <dbReference type="ARBA" id="ARBA00022692"/>
    </source>
</evidence>
<accession>F8AJJ1</accession>
<dbReference type="AlphaFoldDB" id="F8AJJ1"/>
<dbReference type="PANTHER" id="PTHR34583">
    <property type="entry name" value="ANTIPORTER SUBUNIT MNHC2-RELATED"/>
    <property type="match status" value="1"/>
</dbReference>